<feature type="compositionally biased region" description="Low complexity" evidence="6">
    <location>
        <begin position="107"/>
        <end position="119"/>
    </location>
</feature>
<feature type="compositionally biased region" description="Basic and acidic residues" evidence="6">
    <location>
        <begin position="302"/>
        <end position="316"/>
    </location>
</feature>
<feature type="region of interest" description="Disordered" evidence="6">
    <location>
        <begin position="293"/>
        <end position="316"/>
    </location>
</feature>
<keyword evidence="3" id="KW-0238">DNA-binding</keyword>
<dbReference type="GO" id="GO:0006355">
    <property type="term" value="P:regulation of DNA-templated transcription"/>
    <property type="evidence" value="ECO:0007669"/>
    <property type="project" value="InterPro"/>
</dbReference>
<dbReference type="EMBL" id="AY645026">
    <property type="protein sequence ID" value="AAT92562.1"/>
    <property type="molecule type" value="mRNA"/>
</dbReference>
<dbReference type="Pfam" id="PF07527">
    <property type="entry name" value="Hairy_orange"/>
    <property type="match status" value="1"/>
</dbReference>
<evidence type="ECO:0000313" key="8">
    <source>
        <dbReference type="EMBL" id="AAT92562.1"/>
    </source>
</evidence>
<dbReference type="GO" id="GO:0046983">
    <property type="term" value="F:protein dimerization activity"/>
    <property type="evidence" value="ECO:0007669"/>
    <property type="project" value="InterPro"/>
</dbReference>
<dbReference type="AlphaFoldDB" id="Q693N2"/>
<keyword evidence="5" id="KW-0539">Nucleus</keyword>
<feature type="domain" description="Orange" evidence="7">
    <location>
        <begin position="43"/>
        <end position="72"/>
    </location>
</feature>
<evidence type="ECO:0000256" key="6">
    <source>
        <dbReference type="SAM" id="MobiDB-lite"/>
    </source>
</evidence>
<feature type="region of interest" description="Disordered" evidence="6">
    <location>
        <begin position="174"/>
        <end position="258"/>
    </location>
</feature>
<feature type="non-terminal residue" evidence="8">
    <location>
        <position position="1"/>
    </location>
</feature>
<dbReference type="PANTHER" id="PTHR10985">
    <property type="entry name" value="BASIC HELIX-LOOP-HELIX TRANSCRIPTION FACTOR, HES-RELATED"/>
    <property type="match status" value="1"/>
</dbReference>
<keyword evidence="4" id="KW-0804">Transcription</keyword>
<feature type="compositionally biased region" description="Polar residues" evidence="6">
    <location>
        <begin position="83"/>
        <end position="97"/>
    </location>
</feature>
<organism evidence="8">
    <name type="scientific">Clogmia albipunctata</name>
    <name type="common">Mothmidge</name>
    <dbReference type="NCBI Taxonomy" id="85120"/>
    <lineage>
        <taxon>Eukaryota</taxon>
        <taxon>Metazoa</taxon>
        <taxon>Ecdysozoa</taxon>
        <taxon>Arthropoda</taxon>
        <taxon>Hexapoda</taxon>
        <taxon>Insecta</taxon>
        <taxon>Pterygota</taxon>
        <taxon>Neoptera</taxon>
        <taxon>Endopterygota</taxon>
        <taxon>Diptera</taxon>
        <taxon>Nematocera</taxon>
        <taxon>Psychodoidea</taxon>
        <taxon>Psychodidae</taxon>
        <taxon>Clogmia</taxon>
    </lineage>
</organism>
<feature type="compositionally biased region" description="Low complexity" evidence="6">
    <location>
        <begin position="187"/>
        <end position="205"/>
    </location>
</feature>
<dbReference type="GO" id="GO:0005634">
    <property type="term" value="C:nucleus"/>
    <property type="evidence" value="ECO:0007669"/>
    <property type="project" value="UniProtKB-SubCell"/>
</dbReference>
<dbReference type="Gene3D" id="4.10.280.10">
    <property type="entry name" value="Helix-loop-helix DNA-binding domain"/>
    <property type="match status" value="1"/>
</dbReference>
<dbReference type="PROSITE" id="PS51054">
    <property type="entry name" value="ORANGE"/>
    <property type="match status" value="1"/>
</dbReference>
<reference evidence="8" key="1">
    <citation type="journal article" date="2004" name="Development">
        <title>Differential cytoplasmic mRNA localisation adjusts pair-rule transcription factor activity to cytoarchitecture in dipteran evolution.</title>
        <authorList>
            <person name="Bullock S.L."/>
            <person name="Stauber M."/>
            <person name="Prell A."/>
            <person name="Hughes J.R."/>
            <person name="Ish-Horowicz D."/>
            <person name="Schmidt-Ott U."/>
        </authorList>
    </citation>
    <scope>NUCLEOTIDE SEQUENCE</scope>
</reference>
<dbReference type="SUPFAM" id="SSF158457">
    <property type="entry name" value="Orange domain-like"/>
    <property type="match status" value="1"/>
</dbReference>
<evidence type="ECO:0000256" key="4">
    <source>
        <dbReference type="ARBA" id="ARBA00023163"/>
    </source>
</evidence>
<feature type="compositionally biased region" description="Low complexity" evidence="6">
    <location>
        <begin position="239"/>
        <end position="258"/>
    </location>
</feature>
<proteinExistence type="evidence at transcript level"/>
<dbReference type="SMART" id="SM00511">
    <property type="entry name" value="ORANGE"/>
    <property type="match status" value="1"/>
</dbReference>
<evidence type="ECO:0000256" key="3">
    <source>
        <dbReference type="ARBA" id="ARBA00023125"/>
    </source>
</evidence>
<dbReference type="InterPro" id="IPR003650">
    <property type="entry name" value="Orange_dom"/>
</dbReference>
<dbReference type="Gene3D" id="6.10.250.980">
    <property type="match status" value="1"/>
</dbReference>
<feature type="region of interest" description="Disordered" evidence="6">
    <location>
        <begin position="80"/>
        <end position="119"/>
    </location>
</feature>
<evidence type="ECO:0000259" key="7">
    <source>
        <dbReference type="PROSITE" id="PS51054"/>
    </source>
</evidence>
<sequence>DPARHSKLEKADILEKTVKHLQDLQRQQSVLSQASDPGVINKFKAGFTECANEVGRFGGIDPIVKRRLLQHLSNCLNGVRTDLSGSPQQQTAPSQQIHILPSPPSSPEQSSSSVSESLHQVQQSLASHITLSSNGYFLMNGSGNVGVQLIPTKLTNGNIAFVVPHGVPQQATPLPMLIPIPNRNVANSSSSSNSNPPSQQSSAGSERGGGSETPVSSYGNASPPPLSRHSPVEVMDCEPSPLSSISPPTSPQQQVPQSVIVRTMRISPSFVESSCPSPSPVPLSLVVRKSYDTTTSPITPDCENKTESEEKPWRPW</sequence>
<dbReference type="InterPro" id="IPR036638">
    <property type="entry name" value="HLH_DNA-bd_sf"/>
</dbReference>
<name>Q693N2_CLOAL</name>
<evidence type="ECO:0000256" key="5">
    <source>
        <dbReference type="ARBA" id="ARBA00023242"/>
    </source>
</evidence>
<accession>Q693N2</accession>
<protein>
    <submittedName>
        <fullName evidence="8">Hairy</fullName>
    </submittedName>
</protein>
<evidence type="ECO:0000256" key="2">
    <source>
        <dbReference type="ARBA" id="ARBA00023015"/>
    </source>
</evidence>
<dbReference type="InterPro" id="IPR050370">
    <property type="entry name" value="HES_HEY"/>
</dbReference>
<comment type="subcellular location">
    <subcellularLocation>
        <location evidence="1">Nucleus</location>
    </subcellularLocation>
</comment>
<evidence type="ECO:0000256" key="1">
    <source>
        <dbReference type="ARBA" id="ARBA00004123"/>
    </source>
</evidence>
<keyword evidence="2" id="KW-0805">Transcription regulation</keyword>
<dbReference type="GO" id="GO:0003677">
    <property type="term" value="F:DNA binding"/>
    <property type="evidence" value="ECO:0007669"/>
    <property type="project" value="UniProtKB-KW"/>
</dbReference>